<name>A0ABS1NKG7_9ACTN</name>
<dbReference type="Gene3D" id="3.40.50.1220">
    <property type="entry name" value="TPP-binding domain"/>
    <property type="match status" value="1"/>
</dbReference>
<sequence>MASPTVAQVIGRRLHEAGCRHAFGIPGGEVLALMRGIHEAGVKFTLVKHENSGGFMAEGVFHRSGAPGVLIATLGPGVANATNVVANAWQDRVPMLFITGCVDEDEAATYSHQVFDHAALMKPITKASLRMTPAAAEALIDKAIAIAIDDPPGPVHIDVPISVATQQTTPATGTRRTPPAASAPAASDELTQARKWLAEASRPVLIAGVEALHHHAEDEIRRLVDEFDIPLITTYKAKGIVDERHELVLGGAGLSPRADEVLLPVVRSADLILLAGYDPIEMRVGWRNVWDERHRVIEFSACRNTHYMHQASHSFVGDIRSGLKALFDGLDKSSTWRPDETARVKHQLAHIYRLDEPWGPAAVVDVARRMLPPDTIASVDSGAHRILLSQTWTCFEPRTLMQSSGLCTMGSSLPLGIGAKLADPSRPVAVFTGDACLEMTLGELATARDAETLVIVFVFADESLSLIEIKQRANGQPNLGVDFLGTDFAAVGRSLGGLGFDVDSREELAAAIEQALTASVFSVISCRLPRHAYDGRI</sequence>
<keyword evidence="2 3" id="KW-0786">Thiamine pyrophosphate</keyword>
<dbReference type="SUPFAM" id="SSF52467">
    <property type="entry name" value="DHS-like NAD/FAD-binding domain"/>
    <property type="match status" value="1"/>
</dbReference>
<dbReference type="InterPro" id="IPR012001">
    <property type="entry name" value="Thiamin_PyroP_enz_TPP-bd_dom"/>
</dbReference>
<evidence type="ECO:0000256" key="2">
    <source>
        <dbReference type="ARBA" id="ARBA00023052"/>
    </source>
</evidence>
<feature type="domain" description="Thiamine pyrophosphate enzyme central" evidence="5">
    <location>
        <begin position="191"/>
        <end position="326"/>
    </location>
</feature>
<keyword evidence="9" id="KW-1185">Reference proteome</keyword>
<accession>A0ABS1NKG7</accession>
<dbReference type="CDD" id="cd07035">
    <property type="entry name" value="TPP_PYR_POX_like"/>
    <property type="match status" value="1"/>
</dbReference>
<reference evidence="8 9" key="1">
    <citation type="submission" date="2021-01" db="EMBL/GenBank/DDBJ databases">
        <title>WGS of actinomycetes isolated from Thailand.</title>
        <authorList>
            <person name="Thawai C."/>
        </authorList>
    </citation>
    <scope>NUCLEOTIDE SEQUENCE [LARGE SCALE GENOMIC DNA]</scope>
    <source>
        <strain evidence="8 9">CA1R205</strain>
    </source>
</reference>
<proteinExistence type="inferred from homology"/>
<dbReference type="SUPFAM" id="SSF52518">
    <property type="entry name" value="Thiamin diphosphate-binding fold (THDP-binding)"/>
    <property type="match status" value="2"/>
</dbReference>
<gene>
    <name evidence="8" type="ORF">JK363_28400</name>
</gene>
<evidence type="ECO:0000259" key="6">
    <source>
        <dbReference type="Pfam" id="PF02775"/>
    </source>
</evidence>
<dbReference type="InterPro" id="IPR029061">
    <property type="entry name" value="THDP-binding"/>
</dbReference>
<dbReference type="RefSeq" id="WP_201878691.1">
    <property type="nucleotide sequence ID" value="NZ_JAERRF010000020.1"/>
</dbReference>
<dbReference type="InterPro" id="IPR011766">
    <property type="entry name" value="TPP_enzyme_TPP-bd"/>
</dbReference>
<dbReference type="Gene3D" id="3.40.50.970">
    <property type="match status" value="2"/>
</dbReference>
<protein>
    <submittedName>
        <fullName evidence="8">Thiamine pyrophosphate-binding protein</fullName>
    </submittedName>
</protein>
<dbReference type="Pfam" id="PF02776">
    <property type="entry name" value="TPP_enzyme_N"/>
    <property type="match status" value="1"/>
</dbReference>
<feature type="domain" description="Thiamine pyrophosphate enzyme TPP-binding" evidence="6">
    <location>
        <begin position="380"/>
        <end position="525"/>
    </location>
</feature>
<evidence type="ECO:0000313" key="8">
    <source>
        <dbReference type="EMBL" id="MBL1100531.1"/>
    </source>
</evidence>
<evidence type="ECO:0000259" key="7">
    <source>
        <dbReference type="Pfam" id="PF02776"/>
    </source>
</evidence>
<comment type="caution">
    <text evidence="8">The sequence shown here is derived from an EMBL/GenBank/DDBJ whole genome shotgun (WGS) entry which is preliminary data.</text>
</comment>
<dbReference type="EMBL" id="JAERRF010000020">
    <property type="protein sequence ID" value="MBL1100531.1"/>
    <property type="molecule type" value="Genomic_DNA"/>
</dbReference>
<organism evidence="8 9">
    <name type="scientific">Streptomyces coffeae</name>
    <dbReference type="NCBI Taxonomy" id="621382"/>
    <lineage>
        <taxon>Bacteria</taxon>
        <taxon>Bacillati</taxon>
        <taxon>Actinomycetota</taxon>
        <taxon>Actinomycetes</taxon>
        <taxon>Kitasatosporales</taxon>
        <taxon>Streptomycetaceae</taxon>
        <taxon>Streptomyces</taxon>
    </lineage>
</organism>
<dbReference type="PANTHER" id="PTHR18968:SF129">
    <property type="entry name" value="ACETOLACTATE SYNTHASE"/>
    <property type="match status" value="1"/>
</dbReference>
<dbReference type="Proteomes" id="UP000634229">
    <property type="component" value="Unassembled WGS sequence"/>
</dbReference>
<comment type="similarity">
    <text evidence="1 3">Belongs to the TPP enzyme family.</text>
</comment>
<dbReference type="InterPro" id="IPR029035">
    <property type="entry name" value="DHS-like_NAD/FAD-binding_dom"/>
</dbReference>
<dbReference type="Pfam" id="PF02775">
    <property type="entry name" value="TPP_enzyme_C"/>
    <property type="match status" value="1"/>
</dbReference>
<evidence type="ECO:0000256" key="3">
    <source>
        <dbReference type="RuleBase" id="RU362132"/>
    </source>
</evidence>
<dbReference type="Pfam" id="PF00205">
    <property type="entry name" value="TPP_enzyme_M"/>
    <property type="match status" value="1"/>
</dbReference>
<evidence type="ECO:0000313" key="9">
    <source>
        <dbReference type="Proteomes" id="UP000634229"/>
    </source>
</evidence>
<evidence type="ECO:0000256" key="4">
    <source>
        <dbReference type="SAM" id="MobiDB-lite"/>
    </source>
</evidence>
<evidence type="ECO:0000259" key="5">
    <source>
        <dbReference type="Pfam" id="PF00205"/>
    </source>
</evidence>
<feature type="region of interest" description="Disordered" evidence="4">
    <location>
        <begin position="166"/>
        <end position="186"/>
    </location>
</feature>
<dbReference type="CDD" id="cd00568">
    <property type="entry name" value="TPP_enzymes"/>
    <property type="match status" value="1"/>
</dbReference>
<dbReference type="InterPro" id="IPR045229">
    <property type="entry name" value="TPP_enz"/>
</dbReference>
<dbReference type="InterPro" id="IPR012000">
    <property type="entry name" value="Thiamin_PyroP_enz_cen_dom"/>
</dbReference>
<feature type="domain" description="Thiamine pyrophosphate enzyme N-terminal TPP-binding" evidence="7">
    <location>
        <begin position="5"/>
        <end position="119"/>
    </location>
</feature>
<dbReference type="PANTHER" id="PTHR18968">
    <property type="entry name" value="THIAMINE PYROPHOSPHATE ENZYMES"/>
    <property type="match status" value="1"/>
</dbReference>
<evidence type="ECO:0000256" key="1">
    <source>
        <dbReference type="ARBA" id="ARBA00007812"/>
    </source>
</evidence>